<dbReference type="AlphaFoldDB" id="A0AAV8ZKK5"/>
<comment type="similarity">
    <text evidence="11">Belongs to the ligand-gated ion channel (TC 1.A.9) family.</text>
</comment>
<dbReference type="InterPro" id="IPR018000">
    <property type="entry name" value="Neurotransmitter_ion_chnl_CS"/>
</dbReference>
<evidence type="ECO:0000256" key="6">
    <source>
        <dbReference type="ARBA" id="ARBA00022729"/>
    </source>
</evidence>
<comment type="subcellular location">
    <subcellularLocation>
        <location evidence="2">Cell membrane</location>
    </subcellularLocation>
    <subcellularLocation>
        <location evidence="1">Membrane</location>
        <topology evidence="1">Multi-pass membrane protein</topology>
    </subcellularLocation>
</comment>
<dbReference type="InterPro" id="IPR006029">
    <property type="entry name" value="Neurotrans-gated_channel_TM"/>
</dbReference>
<dbReference type="PROSITE" id="PS00236">
    <property type="entry name" value="NEUROTR_ION_CHANNEL"/>
    <property type="match status" value="1"/>
</dbReference>
<dbReference type="FunFam" id="1.20.58.390:FF:000032">
    <property type="entry name" value="gamma-aminobutyric acid receptor subunit epsilon"/>
    <property type="match status" value="1"/>
</dbReference>
<dbReference type="InterPro" id="IPR006202">
    <property type="entry name" value="Neur_chan_lig-bd"/>
</dbReference>
<sequence>MDMFLKQEWQDARIKIPEEMFEYGDDSITLPSQFFENLWQPDLYFLNSKVVEIATLTHKFSSVTLYRNKTIRYAARMHAIVACQMEFQHYPMDTQICPISIESFSYNINKMILRWSGHGVTLSPELKLLQYDILPLQLLETHEYTGEKNAFDMLRLSVEGNFSRLVVYFRFERQIGHHLIQTFAPSTLVVVLSWFSFWLDLDAIPGRVTLLVTCLLTLVTMFTGMRSDIPAVAYVKALDLWMAGYMVSVFASLGEFVIVKVLEGKYNALKLKEKEQASLY</sequence>
<dbReference type="Proteomes" id="UP001162156">
    <property type="component" value="Unassembled WGS sequence"/>
</dbReference>
<dbReference type="PRINTS" id="PR00253">
    <property type="entry name" value="GABAARECEPTR"/>
</dbReference>
<evidence type="ECO:0000256" key="8">
    <source>
        <dbReference type="ARBA" id="ARBA00023065"/>
    </source>
</evidence>
<name>A0AAV8ZKK5_9CUCU</name>
<evidence type="ECO:0000259" key="13">
    <source>
        <dbReference type="Pfam" id="PF02932"/>
    </source>
</evidence>
<dbReference type="InterPro" id="IPR006201">
    <property type="entry name" value="Neur_channel"/>
</dbReference>
<evidence type="ECO:0000256" key="4">
    <source>
        <dbReference type="ARBA" id="ARBA00022475"/>
    </source>
</evidence>
<organism evidence="14 15">
    <name type="scientific">Rhamnusium bicolor</name>
    <dbReference type="NCBI Taxonomy" id="1586634"/>
    <lineage>
        <taxon>Eukaryota</taxon>
        <taxon>Metazoa</taxon>
        <taxon>Ecdysozoa</taxon>
        <taxon>Arthropoda</taxon>
        <taxon>Hexapoda</taxon>
        <taxon>Insecta</taxon>
        <taxon>Pterygota</taxon>
        <taxon>Neoptera</taxon>
        <taxon>Endopterygota</taxon>
        <taxon>Coleoptera</taxon>
        <taxon>Polyphaga</taxon>
        <taxon>Cucujiformia</taxon>
        <taxon>Chrysomeloidea</taxon>
        <taxon>Cerambycidae</taxon>
        <taxon>Lepturinae</taxon>
        <taxon>Rhagiini</taxon>
        <taxon>Rhamnusium</taxon>
    </lineage>
</organism>
<dbReference type="SUPFAM" id="SSF63712">
    <property type="entry name" value="Nicotinic receptor ligand binding domain-like"/>
    <property type="match status" value="1"/>
</dbReference>
<accession>A0AAV8ZKK5</accession>
<feature type="domain" description="Neurotransmitter-gated ion-channel ligand-binding" evidence="12">
    <location>
        <begin position="1"/>
        <end position="174"/>
    </location>
</feature>
<protein>
    <submittedName>
        <fullName evidence="14">Uncharacterized protein</fullName>
    </submittedName>
</protein>
<dbReference type="CDD" id="cd18987">
    <property type="entry name" value="LGIC_ECD_anion"/>
    <property type="match status" value="1"/>
</dbReference>
<evidence type="ECO:0000256" key="2">
    <source>
        <dbReference type="ARBA" id="ARBA00004236"/>
    </source>
</evidence>
<feature type="transmembrane region" description="Helical" evidence="11">
    <location>
        <begin position="179"/>
        <end position="198"/>
    </location>
</feature>
<dbReference type="PANTHER" id="PTHR18945">
    <property type="entry name" value="NEUROTRANSMITTER GATED ION CHANNEL"/>
    <property type="match status" value="1"/>
</dbReference>
<keyword evidence="9 11" id="KW-0472">Membrane</keyword>
<feature type="domain" description="Neurotransmitter-gated ion-channel transmembrane" evidence="13">
    <location>
        <begin position="183"/>
        <end position="264"/>
    </location>
</feature>
<feature type="transmembrane region" description="Helical" evidence="11">
    <location>
        <begin position="237"/>
        <end position="259"/>
    </location>
</feature>
<keyword evidence="10 11" id="KW-0407">Ion channel</keyword>
<dbReference type="GO" id="GO:0005886">
    <property type="term" value="C:plasma membrane"/>
    <property type="evidence" value="ECO:0007669"/>
    <property type="project" value="UniProtKB-SubCell"/>
</dbReference>
<evidence type="ECO:0000313" key="14">
    <source>
        <dbReference type="EMBL" id="KAJ8965048.1"/>
    </source>
</evidence>
<feature type="non-terminal residue" evidence="14">
    <location>
        <position position="280"/>
    </location>
</feature>
<keyword evidence="15" id="KW-1185">Reference proteome</keyword>
<comment type="caution">
    <text evidence="11">Lacks conserved residue(s) required for the propagation of feature annotation.</text>
</comment>
<keyword evidence="7 11" id="KW-1133">Transmembrane helix</keyword>
<dbReference type="Pfam" id="PF02932">
    <property type="entry name" value="Neur_chan_memb"/>
    <property type="match status" value="1"/>
</dbReference>
<dbReference type="GO" id="GO:0004890">
    <property type="term" value="F:GABA-A receptor activity"/>
    <property type="evidence" value="ECO:0007669"/>
    <property type="project" value="UniProtKB-ARBA"/>
</dbReference>
<feature type="transmembrane region" description="Helical" evidence="11">
    <location>
        <begin position="204"/>
        <end position="225"/>
    </location>
</feature>
<dbReference type="GO" id="GO:0005254">
    <property type="term" value="F:chloride channel activity"/>
    <property type="evidence" value="ECO:0007669"/>
    <property type="project" value="UniProtKB-ARBA"/>
</dbReference>
<dbReference type="EMBL" id="JANEYF010001281">
    <property type="protein sequence ID" value="KAJ8965048.1"/>
    <property type="molecule type" value="Genomic_DNA"/>
</dbReference>
<comment type="caution">
    <text evidence="14">The sequence shown here is derived from an EMBL/GenBank/DDBJ whole genome shotgun (WGS) entry which is preliminary data.</text>
</comment>
<evidence type="ECO:0000313" key="15">
    <source>
        <dbReference type="Proteomes" id="UP001162156"/>
    </source>
</evidence>
<dbReference type="InterPro" id="IPR036719">
    <property type="entry name" value="Neuro-gated_channel_TM_sf"/>
</dbReference>
<reference evidence="14" key="1">
    <citation type="journal article" date="2023" name="Insect Mol. Biol.">
        <title>Genome sequencing provides insights into the evolution of gene families encoding plant cell wall-degrading enzymes in longhorned beetles.</title>
        <authorList>
            <person name="Shin N.R."/>
            <person name="Okamura Y."/>
            <person name="Kirsch R."/>
            <person name="Pauchet Y."/>
        </authorList>
    </citation>
    <scope>NUCLEOTIDE SEQUENCE</scope>
    <source>
        <strain evidence="14">RBIC_L_NR</strain>
    </source>
</reference>
<dbReference type="Pfam" id="PF02931">
    <property type="entry name" value="Neur_chan_LBD"/>
    <property type="match status" value="1"/>
</dbReference>
<gene>
    <name evidence="14" type="ORF">NQ314_004449</name>
</gene>
<evidence type="ECO:0000256" key="5">
    <source>
        <dbReference type="ARBA" id="ARBA00022692"/>
    </source>
</evidence>
<dbReference type="Gene3D" id="1.20.58.390">
    <property type="entry name" value="Neurotransmitter-gated ion-channel transmembrane domain"/>
    <property type="match status" value="1"/>
</dbReference>
<evidence type="ECO:0000256" key="3">
    <source>
        <dbReference type="ARBA" id="ARBA00022448"/>
    </source>
</evidence>
<dbReference type="InterPro" id="IPR006028">
    <property type="entry name" value="GABAA/Glycine_rcpt"/>
</dbReference>
<keyword evidence="6" id="KW-0732">Signal</keyword>
<dbReference type="InterPro" id="IPR038050">
    <property type="entry name" value="Neuro_actylchol_rec"/>
</dbReference>
<dbReference type="SUPFAM" id="SSF90112">
    <property type="entry name" value="Neurotransmitter-gated ion-channel transmembrane pore"/>
    <property type="match status" value="1"/>
</dbReference>
<dbReference type="GO" id="GO:0099095">
    <property type="term" value="F:ligand-gated monoatomic anion channel activity"/>
    <property type="evidence" value="ECO:0007669"/>
    <property type="project" value="UniProtKB-ARBA"/>
</dbReference>
<keyword evidence="4" id="KW-1003">Cell membrane</keyword>
<dbReference type="Gene3D" id="2.70.170.10">
    <property type="entry name" value="Neurotransmitter-gated ion-channel ligand-binding domain"/>
    <property type="match status" value="1"/>
</dbReference>
<evidence type="ECO:0000256" key="1">
    <source>
        <dbReference type="ARBA" id="ARBA00004141"/>
    </source>
</evidence>
<keyword evidence="3 11" id="KW-0813">Transport</keyword>
<keyword evidence="8 11" id="KW-0406">Ion transport</keyword>
<dbReference type="GO" id="GO:0022824">
    <property type="term" value="F:transmitter-gated monoatomic ion channel activity"/>
    <property type="evidence" value="ECO:0007669"/>
    <property type="project" value="UniProtKB-ARBA"/>
</dbReference>
<evidence type="ECO:0000256" key="11">
    <source>
        <dbReference type="RuleBase" id="RU000687"/>
    </source>
</evidence>
<dbReference type="InterPro" id="IPR036734">
    <property type="entry name" value="Neur_chan_lig-bd_sf"/>
</dbReference>
<proteinExistence type="inferred from homology"/>
<evidence type="ECO:0000256" key="9">
    <source>
        <dbReference type="ARBA" id="ARBA00023136"/>
    </source>
</evidence>
<evidence type="ECO:0000256" key="7">
    <source>
        <dbReference type="ARBA" id="ARBA00022989"/>
    </source>
</evidence>
<dbReference type="PRINTS" id="PR00252">
    <property type="entry name" value="NRIONCHANNEL"/>
</dbReference>
<evidence type="ECO:0000259" key="12">
    <source>
        <dbReference type="Pfam" id="PF02931"/>
    </source>
</evidence>
<evidence type="ECO:0000256" key="10">
    <source>
        <dbReference type="ARBA" id="ARBA00023303"/>
    </source>
</evidence>
<keyword evidence="5 11" id="KW-0812">Transmembrane</keyword>